<feature type="signal peptide" evidence="1">
    <location>
        <begin position="1"/>
        <end position="29"/>
    </location>
</feature>
<gene>
    <name evidence="2" type="ORF">HLB44_20350</name>
</gene>
<dbReference type="PANTHER" id="PTHR35271:SF1">
    <property type="entry name" value="ABC TRANSPORTER, SUBSTRATE-BINDING LIPOPROTEIN"/>
    <property type="match status" value="1"/>
</dbReference>
<comment type="caution">
    <text evidence="2">The sequence shown here is derived from an EMBL/GenBank/DDBJ whole genome shotgun (WGS) entry which is preliminary data.</text>
</comment>
<feature type="chain" id="PRO_5047505247" evidence="1">
    <location>
        <begin position="30"/>
        <end position="341"/>
    </location>
</feature>
<dbReference type="InterPro" id="IPR007487">
    <property type="entry name" value="ABC_transpt-TYRBP-like"/>
</dbReference>
<evidence type="ECO:0000313" key="3">
    <source>
        <dbReference type="Proteomes" id="UP000737171"/>
    </source>
</evidence>
<keyword evidence="3" id="KW-1185">Reference proteome</keyword>
<dbReference type="CDD" id="cd06325">
    <property type="entry name" value="PBP1_ABC_unchar_transporter"/>
    <property type="match status" value="1"/>
</dbReference>
<dbReference type="RefSeq" id="WP_173126067.1">
    <property type="nucleotide sequence ID" value="NZ_JABRWJ010000006.1"/>
</dbReference>
<dbReference type="PANTHER" id="PTHR35271">
    <property type="entry name" value="ABC TRANSPORTER, SUBSTRATE-BINDING LIPOPROTEIN-RELATED"/>
    <property type="match status" value="1"/>
</dbReference>
<dbReference type="SUPFAM" id="SSF53822">
    <property type="entry name" value="Periplasmic binding protein-like I"/>
    <property type="match status" value="1"/>
</dbReference>
<dbReference type="Pfam" id="PF04392">
    <property type="entry name" value="ABC_sub_bind"/>
    <property type="match status" value="1"/>
</dbReference>
<evidence type="ECO:0000313" key="2">
    <source>
        <dbReference type="EMBL" id="NRF69354.1"/>
    </source>
</evidence>
<keyword evidence="1" id="KW-0732">Signal</keyword>
<sequence length="341" mass="36632">MRTGAAHPLRRARRAVLLAALALHPVARAVRGAALPPGASPRLPRLGALGVDEGNVDRAWPAFIAELRRLGRAEGRDFELLRRRAEVDRPDRLPALAQELVAAQVDVIYAENGSPAAVAAARATATIPIVFFSSADPVGLGLVQSLARPGGNVTGGMGLGYETASKGLELLAEAVQQVRQVVFFVPPTDRRLPGVAGLEPRLRATAERMGVRLVFAEPASADALIERLPALKQERTDAAIVFDFPRYARDQARIAQACIAHRLPAYGYAAAGFLLHITQDREELARMAARQVDRILSGARPDELPVEQLMVLQLVLNLRTARALGLRVPASVVARASEVIE</sequence>
<evidence type="ECO:0000256" key="1">
    <source>
        <dbReference type="SAM" id="SignalP"/>
    </source>
</evidence>
<dbReference type="Gene3D" id="3.40.50.2300">
    <property type="match status" value="2"/>
</dbReference>
<reference evidence="2 3" key="1">
    <citation type="submission" date="2020-05" db="EMBL/GenBank/DDBJ databases">
        <title>Aquincola sp. isolate from soil.</title>
        <authorList>
            <person name="Han J."/>
            <person name="Kim D.-U."/>
        </authorList>
    </citation>
    <scope>NUCLEOTIDE SEQUENCE [LARGE SCALE GENOMIC DNA]</scope>
    <source>
        <strain evidence="2 3">S2</strain>
    </source>
</reference>
<proteinExistence type="predicted"/>
<dbReference type="InterPro" id="IPR028082">
    <property type="entry name" value="Peripla_BP_I"/>
</dbReference>
<name>A0ABX2ELF4_9BURK</name>
<accession>A0ABX2ELF4</accession>
<protein>
    <submittedName>
        <fullName evidence="2">ABC transporter substrate-binding protein</fullName>
    </submittedName>
</protein>
<dbReference type="EMBL" id="JABRWJ010000006">
    <property type="protein sequence ID" value="NRF69354.1"/>
    <property type="molecule type" value="Genomic_DNA"/>
</dbReference>
<organism evidence="2 3">
    <name type="scientific">Pseudaquabacterium terrae</name>
    <dbReference type="NCBI Taxonomy" id="2732868"/>
    <lineage>
        <taxon>Bacteria</taxon>
        <taxon>Pseudomonadati</taxon>
        <taxon>Pseudomonadota</taxon>
        <taxon>Betaproteobacteria</taxon>
        <taxon>Burkholderiales</taxon>
        <taxon>Sphaerotilaceae</taxon>
        <taxon>Pseudaquabacterium</taxon>
    </lineage>
</organism>
<dbReference type="Proteomes" id="UP000737171">
    <property type="component" value="Unassembled WGS sequence"/>
</dbReference>